<feature type="chain" id="PRO_5035146592" evidence="1">
    <location>
        <begin position="25"/>
        <end position="199"/>
    </location>
</feature>
<comment type="caution">
    <text evidence="3">The sequence shown here is derived from an EMBL/GenBank/DDBJ whole genome shotgun (WGS) entry which is preliminary data.</text>
</comment>
<keyword evidence="1" id="KW-0732">Signal</keyword>
<proteinExistence type="predicted"/>
<dbReference type="Pfam" id="PF14321">
    <property type="entry name" value="DUF4382"/>
    <property type="match status" value="1"/>
</dbReference>
<feature type="domain" description="DUF4382" evidence="2">
    <location>
        <begin position="31"/>
        <end position="189"/>
    </location>
</feature>
<name>A0A8J7C285_9BACT</name>
<evidence type="ECO:0000259" key="2">
    <source>
        <dbReference type="Pfam" id="PF14321"/>
    </source>
</evidence>
<reference evidence="3 4" key="1">
    <citation type="submission" date="2020-08" db="EMBL/GenBank/DDBJ databases">
        <title>Acidobacteriota in marine sediments use diverse sulfur dissimilation pathways.</title>
        <authorList>
            <person name="Wasmund K."/>
        </authorList>
    </citation>
    <scope>NUCLEOTIDE SEQUENCE [LARGE SCALE GENOMIC DNA]</scope>
    <source>
        <strain evidence="3">MAG AM4</strain>
    </source>
</reference>
<evidence type="ECO:0000256" key="1">
    <source>
        <dbReference type="SAM" id="SignalP"/>
    </source>
</evidence>
<feature type="signal peptide" evidence="1">
    <location>
        <begin position="1"/>
        <end position="24"/>
    </location>
</feature>
<dbReference type="EMBL" id="JACXWD010000007">
    <property type="protein sequence ID" value="MBD3867201.1"/>
    <property type="molecule type" value="Genomic_DNA"/>
</dbReference>
<evidence type="ECO:0000313" key="3">
    <source>
        <dbReference type="EMBL" id="MBD3867201.1"/>
    </source>
</evidence>
<accession>A0A8J7C285</accession>
<evidence type="ECO:0000313" key="4">
    <source>
        <dbReference type="Proteomes" id="UP000648239"/>
    </source>
</evidence>
<dbReference type="Proteomes" id="UP000648239">
    <property type="component" value="Unassembled WGS sequence"/>
</dbReference>
<dbReference type="PROSITE" id="PS51257">
    <property type="entry name" value="PROKAR_LIPOPROTEIN"/>
    <property type="match status" value="1"/>
</dbReference>
<organism evidence="3 4">
    <name type="scientific">Candidatus Polarisedimenticola svalbardensis</name>
    <dbReference type="NCBI Taxonomy" id="2886004"/>
    <lineage>
        <taxon>Bacteria</taxon>
        <taxon>Pseudomonadati</taxon>
        <taxon>Acidobacteriota</taxon>
        <taxon>Candidatus Polarisedimenticolia</taxon>
        <taxon>Candidatus Polarisedimenticolales</taxon>
        <taxon>Candidatus Polarisedimenticolaceae</taxon>
        <taxon>Candidatus Polarisedimenticola</taxon>
    </lineage>
</organism>
<gene>
    <name evidence="3" type="ORF">IFK94_03665</name>
</gene>
<dbReference type="InterPro" id="IPR025491">
    <property type="entry name" value="DUF4382"/>
</dbReference>
<sequence length="199" mass="20858">MRTLKLSGIILLALGLSLILSCSSDITGTGNGSLQVYITDAPIDFTGVSAVNVTFSGIVLYPEDDDGAGEEAGSMDLDISPAILAHEGTINLLDYQDGAVILVGGADIPAGTYSRIRLLVSEVTLVEDDDGDPETPEVVEPVKLSSGKIDIHFGFTLGDGEEADVILDFDAAESVHINETGNGKYILRPVVNHISTTIL</sequence>
<protein>
    <submittedName>
        <fullName evidence="3">DUF4382 domain-containing protein</fullName>
    </submittedName>
</protein>
<dbReference type="AlphaFoldDB" id="A0A8J7C285"/>